<dbReference type="GO" id="GO:0016787">
    <property type="term" value="F:hydrolase activity"/>
    <property type="evidence" value="ECO:0007669"/>
    <property type="project" value="UniProtKB-KW"/>
</dbReference>
<keyword evidence="9 10" id="KW-0464">Manganese</keyword>
<dbReference type="SUPFAM" id="SSF56300">
    <property type="entry name" value="Metallo-dependent phosphatases"/>
    <property type="match status" value="1"/>
</dbReference>
<evidence type="ECO:0000313" key="13">
    <source>
        <dbReference type="Proteomes" id="UP000295649"/>
    </source>
</evidence>
<dbReference type="InterPro" id="IPR010138">
    <property type="entry name" value="UDP-diacylglucosamine_Hdrlase"/>
</dbReference>
<feature type="binding site" evidence="10">
    <location>
        <position position="127"/>
    </location>
    <ligand>
        <name>substrate</name>
    </ligand>
</feature>
<keyword evidence="1 10" id="KW-1003">Cell membrane</keyword>
<feature type="binding site" evidence="10">
    <location>
        <position position="84"/>
    </location>
    <ligand>
        <name>Mn(2+)</name>
        <dbReference type="ChEBI" id="CHEBI:29035"/>
        <label>2</label>
    </ligand>
</feature>
<evidence type="ECO:0000256" key="2">
    <source>
        <dbReference type="ARBA" id="ARBA00022516"/>
    </source>
</evidence>
<dbReference type="InterPro" id="IPR029052">
    <property type="entry name" value="Metallo-depent_PP-like"/>
</dbReference>
<dbReference type="NCBIfam" id="TIGR01854">
    <property type="entry name" value="lipid_A_lpxH"/>
    <property type="match status" value="1"/>
</dbReference>
<feature type="binding site" evidence="10">
    <location>
        <position position="46"/>
    </location>
    <ligand>
        <name>Mn(2+)</name>
        <dbReference type="ChEBI" id="CHEBI:29035"/>
        <label>1</label>
    </ligand>
</feature>
<feature type="domain" description="Calcineurin-like phosphoesterase" evidence="11">
    <location>
        <begin position="8"/>
        <end position="204"/>
    </location>
</feature>
<keyword evidence="2 10" id="KW-0444">Lipid biosynthesis</keyword>
<evidence type="ECO:0000256" key="9">
    <source>
        <dbReference type="ARBA" id="ARBA00023211"/>
    </source>
</evidence>
<evidence type="ECO:0000256" key="6">
    <source>
        <dbReference type="ARBA" id="ARBA00022801"/>
    </source>
</evidence>
<comment type="pathway">
    <text evidence="10">Glycolipid biosynthesis; lipid IV(A) biosynthesis; lipid IV(A) from (3R)-3-hydroxytetradecanoyl-[acyl-carrier-protein] and UDP-N-acetyl-alpha-D-glucosamine: step 4/6.</text>
</comment>
<feature type="binding site" evidence="10">
    <location>
        <position position="200"/>
    </location>
    <ligand>
        <name>Mn(2+)</name>
        <dbReference type="ChEBI" id="CHEBI:29035"/>
        <label>2</label>
    </ligand>
</feature>
<dbReference type="CDD" id="cd07398">
    <property type="entry name" value="MPP_YbbF-LpxH"/>
    <property type="match status" value="1"/>
</dbReference>
<organism evidence="12 13">
    <name type="scientific">Methylomonas methanica</name>
    <dbReference type="NCBI Taxonomy" id="421"/>
    <lineage>
        <taxon>Bacteria</taxon>
        <taxon>Pseudomonadati</taxon>
        <taxon>Pseudomonadota</taxon>
        <taxon>Gammaproteobacteria</taxon>
        <taxon>Methylococcales</taxon>
        <taxon>Methylococcaceae</taxon>
        <taxon>Methylomonas</taxon>
    </lineage>
</organism>
<feature type="binding site" evidence="10">
    <location>
        <begin position="84"/>
        <end position="85"/>
    </location>
    <ligand>
        <name>substrate</name>
    </ligand>
</feature>
<comment type="cofactor">
    <cofactor evidence="10">
        <name>Mn(2+)</name>
        <dbReference type="ChEBI" id="CHEBI:29035"/>
    </cofactor>
    <text evidence="10">Binds 2 Mn(2+) ions per subunit in a binuclear metal center.</text>
</comment>
<evidence type="ECO:0000256" key="7">
    <source>
        <dbReference type="ARBA" id="ARBA00023098"/>
    </source>
</evidence>
<name>A0ABY2CME3_METMH</name>
<comment type="subcellular location">
    <subcellularLocation>
        <location evidence="10">Cell inner membrane</location>
        <topology evidence="10">Peripheral membrane protein</topology>
        <orientation evidence="10">Cytoplasmic side</orientation>
    </subcellularLocation>
</comment>
<dbReference type="Pfam" id="PF00149">
    <property type="entry name" value="Metallophos"/>
    <property type="match status" value="1"/>
</dbReference>
<feature type="binding site" evidence="10">
    <location>
        <position position="172"/>
    </location>
    <ligand>
        <name>substrate</name>
    </ligand>
</feature>
<evidence type="ECO:0000256" key="10">
    <source>
        <dbReference type="HAMAP-Rule" id="MF_00575"/>
    </source>
</evidence>
<gene>
    <name evidence="10" type="primary">lpxH</name>
    <name evidence="12" type="ORF">EDE11_11878</name>
</gene>
<sequence length="244" mass="28589">MLNVKQDVLFISDLHLALEKPEITRRFLSFLQQRAIKAKSLYILGDLFDVWIGDDDNTRPIPAIKKALRQLADSGTEIFLLQGNRDFLLGQDFCKETGVRLLDEYATIELDGQRILLTHGDLLCSDDLAYQAFRIKSHSPEWQRNVLSKPLWLRLIAARWYRFRSYYHKRGKTLDIMDVNQDSVLESLRKYACYTLIHGHTHRPKLHEFTLDGLPAKRYVLADWKQDGAEILCWRNKHFETETV</sequence>
<evidence type="ECO:0000256" key="5">
    <source>
        <dbReference type="ARBA" id="ARBA00022723"/>
    </source>
</evidence>
<dbReference type="InterPro" id="IPR043461">
    <property type="entry name" value="LpxH-like"/>
</dbReference>
<dbReference type="NCBIfam" id="NF003743">
    <property type="entry name" value="PRK05340.1"/>
    <property type="match status" value="1"/>
</dbReference>
<evidence type="ECO:0000256" key="1">
    <source>
        <dbReference type="ARBA" id="ARBA00022475"/>
    </source>
</evidence>
<dbReference type="EMBL" id="SMCN01000018">
    <property type="protein sequence ID" value="TCV80203.1"/>
    <property type="molecule type" value="Genomic_DNA"/>
</dbReference>
<dbReference type="Proteomes" id="UP000295649">
    <property type="component" value="Unassembled WGS sequence"/>
</dbReference>
<evidence type="ECO:0000313" key="12">
    <source>
        <dbReference type="EMBL" id="TCV80203.1"/>
    </source>
</evidence>
<feature type="binding site" evidence="10">
    <location>
        <position position="119"/>
    </location>
    <ligand>
        <name>Mn(2+)</name>
        <dbReference type="ChEBI" id="CHEBI:29035"/>
        <label>2</label>
    </ligand>
</feature>
<feature type="binding site" evidence="10">
    <location>
        <position position="15"/>
    </location>
    <ligand>
        <name>Mn(2+)</name>
        <dbReference type="ChEBI" id="CHEBI:29035"/>
        <label>1</label>
    </ligand>
</feature>
<feature type="binding site" evidence="10">
    <location>
        <position position="202"/>
    </location>
    <ligand>
        <name>Mn(2+)</name>
        <dbReference type="ChEBI" id="CHEBI:29035"/>
        <label>1</label>
    </ligand>
</feature>
<reference evidence="12 13" key="1">
    <citation type="submission" date="2019-03" db="EMBL/GenBank/DDBJ databases">
        <title>Systems level insights into methane cycling in arid and semi-arid ecosystems.</title>
        <authorList>
            <person name="Kalyuzhnaya M."/>
        </authorList>
    </citation>
    <scope>NUCLEOTIDE SEQUENCE [LARGE SCALE GENOMIC DNA]</scope>
    <source>
        <strain evidence="12 13">S-1</strain>
    </source>
</reference>
<comment type="function">
    <text evidence="10">Hydrolyzes the pyrophosphate bond of UDP-2,3-diacylglucosamine to yield 2,3-diacylglucosamine 1-phosphate (lipid X) and UMP by catalyzing the attack of water at the alpha-P atom. Involved in the biosynthesis of lipid A, a phosphorylated glycolipid that anchors the lipopolysaccharide to the outer membrane of the cell.</text>
</comment>
<dbReference type="PANTHER" id="PTHR34990">
    <property type="entry name" value="UDP-2,3-DIACYLGLUCOSAMINE HYDROLASE-RELATED"/>
    <property type="match status" value="1"/>
</dbReference>
<evidence type="ECO:0000256" key="3">
    <source>
        <dbReference type="ARBA" id="ARBA00022519"/>
    </source>
</evidence>
<keyword evidence="7 10" id="KW-0443">Lipid metabolism</keyword>
<dbReference type="Gene3D" id="3.60.21.10">
    <property type="match status" value="1"/>
</dbReference>
<evidence type="ECO:0000256" key="4">
    <source>
        <dbReference type="ARBA" id="ARBA00022556"/>
    </source>
</evidence>
<feature type="binding site" evidence="10">
    <location>
        <position position="200"/>
    </location>
    <ligand>
        <name>substrate</name>
    </ligand>
</feature>
<feature type="binding site" evidence="10">
    <location>
        <position position="13"/>
    </location>
    <ligand>
        <name>Mn(2+)</name>
        <dbReference type="ChEBI" id="CHEBI:29035"/>
        <label>1</label>
    </ligand>
</feature>
<keyword evidence="3 10" id="KW-0997">Cell inner membrane</keyword>
<evidence type="ECO:0000259" key="11">
    <source>
        <dbReference type="Pfam" id="PF00149"/>
    </source>
</evidence>
<dbReference type="PANTHER" id="PTHR34990:SF1">
    <property type="entry name" value="UDP-2,3-DIACYLGLUCOSAMINE HYDROLASE"/>
    <property type="match status" value="1"/>
</dbReference>
<keyword evidence="5 10" id="KW-0479">Metal-binding</keyword>
<feature type="binding site" evidence="10">
    <location>
        <position position="46"/>
    </location>
    <ligand>
        <name>Mn(2+)</name>
        <dbReference type="ChEBI" id="CHEBI:29035"/>
        <label>2</label>
    </ligand>
</feature>
<keyword evidence="8 10" id="KW-0472">Membrane</keyword>
<comment type="caution">
    <text evidence="12">The sequence shown here is derived from an EMBL/GenBank/DDBJ whole genome shotgun (WGS) entry which is preliminary data.</text>
</comment>
<evidence type="ECO:0000256" key="8">
    <source>
        <dbReference type="ARBA" id="ARBA00023136"/>
    </source>
</evidence>
<comment type="catalytic activity">
    <reaction evidence="10">
        <text>UDP-2-N,3-O-bis[(3R)-3-hydroxytetradecanoyl]-alpha-D-glucosamine + H2O = 2-N,3-O-bis[(3R)-3-hydroxytetradecanoyl]-alpha-D-glucosaminyl 1-phosphate + UMP + 2 H(+)</text>
        <dbReference type="Rhea" id="RHEA:25213"/>
        <dbReference type="ChEBI" id="CHEBI:15377"/>
        <dbReference type="ChEBI" id="CHEBI:15378"/>
        <dbReference type="ChEBI" id="CHEBI:57865"/>
        <dbReference type="ChEBI" id="CHEBI:57957"/>
        <dbReference type="ChEBI" id="CHEBI:78847"/>
        <dbReference type="EC" id="3.6.1.54"/>
    </reaction>
</comment>
<dbReference type="EC" id="3.6.1.54" evidence="10"/>
<keyword evidence="4 10" id="KW-0441">Lipid A biosynthesis</keyword>
<feature type="binding site" evidence="10">
    <location>
        <position position="165"/>
    </location>
    <ligand>
        <name>substrate</name>
    </ligand>
</feature>
<accession>A0ABY2CME3</accession>
<proteinExistence type="inferred from homology"/>
<protein>
    <recommendedName>
        <fullName evidence="10">UDP-2,3-diacylglucosamine hydrolase</fullName>
        <ecNumber evidence="10">3.6.1.54</ecNumber>
    </recommendedName>
    <alternativeName>
        <fullName evidence="10">UDP-2,3-diacylglucosamine diphosphatase</fullName>
    </alternativeName>
</protein>
<keyword evidence="13" id="KW-1185">Reference proteome</keyword>
<comment type="similarity">
    <text evidence="10">Belongs to the LpxH family.</text>
</comment>
<dbReference type="HAMAP" id="MF_00575">
    <property type="entry name" value="LpxH"/>
    <property type="match status" value="1"/>
</dbReference>
<feature type="binding site" evidence="10">
    <location>
        <position position="169"/>
    </location>
    <ligand>
        <name>substrate</name>
    </ligand>
</feature>
<keyword evidence="6 10" id="KW-0378">Hydrolase</keyword>
<dbReference type="InterPro" id="IPR004843">
    <property type="entry name" value="Calcineurin-like_PHP"/>
</dbReference>